<evidence type="ECO:0000256" key="17">
    <source>
        <dbReference type="ARBA" id="ARBA00074306"/>
    </source>
</evidence>
<dbReference type="SUPFAM" id="SSF55785">
    <property type="entry name" value="PYP-like sensor domain (PAS domain)"/>
    <property type="match status" value="5"/>
</dbReference>
<evidence type="ECO:0000256" key="10">
    <source>
        <dbReference type="ARBA" id="ARBA00022737"/>
    </source>
</evidence>
<keyword evidence="7" id="KW-0597">Phosphoprotein</keyword>
<feature type="domain" description="Histidine kinase" evidence="18">
    <location>
        <begin position="863"/>
        <end position="1080"/>
    </location>
</feature>
<dbReference type="Pfam" id="PF13185">
    <property type="entry name" value="GAF_2"/>
    <property type="match status" value="1"/>
</dbReference>
<keyword evidence="12" id="KW-0418">Kinase</keyword>
<feature type="domain" description="PAS" evidence="19">
    <location>
        <begin position="351"/>
        <end position="421"/>
    </location>
</feature>
<dbReference type="Gene3D" id="1.10.287.130">
    <property type="match status" value="1"/>
</dbReference>
<accession>A0A8J7K1Y5</accession>
<dbReference type="PANTHER" id="PTHR43304">
    <property type="entry name" value="PHYTOCHROME-LIKE PROTEIN CPH1"/>
    <property type="match status" value="1"/>
</dbReference>
<dbReference type="CDD" id="cd16922">
    <property type="entry name" value="HATPase_EvgS-ArcB-TorS-like"/>
    <property type="match status" value="1"/>
</dbReference>
<dbReference type="AlphaFoldDB" id="A0A8J7K1Y5"/>
<dbReference type="SUPFAM" id="SSF55781">
    <property type="entry name" value="GAF domain-like"/>
    <property type="match status" value="1"/>
</dbReference>
<dbReference type="EMBL" id="JADEWL010000086">
    <property type="protein sequence ID" value="MBE9215116.1"/>
    <property type="molecule type" value="Genomic_DNA"/>
</dbReference>
<evidence type="ECO:0000256" key="11">
    <source>
        <dbReference type="ARBA" id="ARBA00022741"/>
    </source>
</evidence>
<evidence type="ECO:0000256" key="3">
    <source>
        <dbReference type="ARBA" id="ARBA00006402"/>
    </source>
</evidence>
<evidence type="ECO:0000259" key="18">
    <source>
        <dbReference type="PROSITE" id="PS50109"/>
    </source>
</evidence>
<comment type="catalytic activity">
    <reaction evidence="1">
        <text>ATP + protein L-histidine = ADP + protein N-phospho-L-histidine.</text>
        <dbReference type="EC" id="2.7.13.3"/>
    </reaction>
</comment>
<dbReference type="InterPro" id="IPR052162">
    <property type="entry name" value="Sensor_kinase/Photoreceptor"/>
</dbReference>
<dbReference type="SUPFAM" id="SSF55874">
    <property type="entry name" value="ATPase domain of HSP90 chaperone/DNA topoisomerase II/histidine kinase"/>
    <property type="match status" value="1"/>
</dbReference>
<comment type="caution">
    <text evidence="21">The sequence shown here is derived from an EMBL/GenBank/DDBJ whole genome shotgun (WGS) entry which is preliminary data.</text>
</comment>
<dbReference type="InterPro" id="IPR013656">
    <property type="entry name" value="PAS_4"/>
</dbReference>
<evidence type="ECO:0000256" key="8">
    <source>
        <dbReference type="ARBA" id="ARBA00022679"/>
    </source>
</evidence>
<evidence type="ECO:0000256" key="7">
    <source>
        <dbReference type="ARBA" id="ARBA00022553"/>
    </source>
</evidence>
<feature type="domain" description="PAS" evidence="19">
    <location>
        <begin position="726"/>
        <end position="796"/>
    </location>
</feature>
<dbReference type="InterPro" id="IPR003594">
    <property type="entry name" value="HATPase_dom"/>
</dbReference>
<evidence type="ECO:0000256" key="1">
    <source>
        <dbReference type="ARBA" id="ARBA00000085"/>
    </source>
</evidence>
<dbReference type="Gene3D" id="3.30.565.10">
    <property type="entry name" value="Histidine kinase-like ATPase, C-terminal domain"/>
    <property type="match status" value="1"/>
</dbReference>
<dbReference type="InterPro" id="IPR003018">
    <property type="entry name" value="GAF"/>
</dbReference>
<dbReference type="Gene3D" id="2.10.70.100">
    <property type="match status" value="1"/>
</dbReference>
<dbReference type="PROSITE" id="PS50113">
    <property type="entry name" value="PAC"/>
    <property type="match status" value="3"/>
</dbReference>
<keyword evidence="9" id="KW-0812">Transmembrane</keyword>
<evidence type="ECO:0000259" key="20">
    <source>
        <dbReference type="PROSITE" id="PS50113"/>
    </source>
</evidence>
<dbReference type="SMART" id="SM00388">
    <property type="entry name" value="HisKA"/>
    <property type="match status" value="1"/>
</dbReference>
<dbReference type="Pfam" id="PF00512">
    <property type="entry name" value="HisKA"/>
    <property type="match status" value="1"/>
</dbReference>
<evidence type="ECO:0000256" key="14">
    <source>
        <dbReference type="ARBA" id="ARBA00022989"/>
    </source>
</evidence>
<dbReference type="InterPro" id="IPR029016">
    <property type="entry name" value="GAF-like_dom_sf"/>
</dbReference>
<dbReference type="InterPro" id="IPR035965">
    <property type="entry name" value="PAS-like_dom_sf"/>
</dbReference>
<evidence type="ECO:0000256" key="2">
    <source>
        <dbReference type="ARBA" id="ARBA00004429"/>
    </source>
</evidence>
<keyword evidence="11" id="KW-0547">Nucleotide-binding</keyword>
<keyword evidence="13" id="KW-0067">ATP-binding</keyword>
<keyword evidence="15" id="KW-0902">Two-component regulatory system</keyword>
<evidence type="ECO:0000256" key="16">
    <source>
        <dbReference type="ARBA" id="ARBA00023136"/>
    </source>
</evidence>
<comment type="similarity">
    <text evidence="3">In the N-terminal section; belongs to the phytochrome family.</text>
</comment>
<dbReference type="InterPro" id="IPR004358">
    <property type="entry name" value="Sig_transdc_His_kin-like_C"/>
</dbReference>
<dbReference type="EC" id="2.7.13.3" evidence="4"/>
<feature type="domain" description="PAC" evidence="20">
    <location>
        <begin position="673"/>
        <end position="725"/>
    </location>
</feature>
<dbReference type="GO" id="GO:0005886">
    <property type="term" value="C:plasma membrane"/>
    <property type="evidence" value="ECO:0007669"/>
    <property type="project" value="UniProtKB-SubCell"/>
</dbReference>
<dbReference type="InterPro" id="IPR001610">
    <property type="entry name" value="PAC"/>
</dbReference>
<sequence>MSGEDIFIGNSEMAVLMRSFDWSQTSLGAVETWSQSLKTTLNILLTSRHPIFLFWGEELIQFYNDAFRLSLGQEKHPQALGAKGREFWTETWHIIGEQIDAAMKRGESSWNEDHLVPIIRNGYLEEVYWTYSYSPVRDDNGEINGTLVICTETTERVVGERRLRTLQELAAENIGVKSVEQACEISARTLANNCDDLPFALLYLLDETHSTARLAGIAGLDAGTPVSPRKIEINLENEICDLWSLSIAIETNQRQIIEGLQSKIEKLLGTRESGLPNTAVVIPLIASGQVQPKGFLIAGSNPRRPLNENYQGFFDLIAGQIASAISNASAWETERRIAEIRETARQSAEAAETRMHNILSSIRDGFAIFDYNWRFIYLNDREVEIIGMRREDVLGKNVWEIFSDLVGSEIEKNLRQVMVERTSTQFKYYYPTWNRWFDIRVYPTPEGIAIITTDINEHKQALEALGESEARFRQMAETIENVFWLFDLQAQHHLYISPAYETIWGRSCESLYNNFAGWIDTVYPEDRDRIELAATRCIENSGLNEEYRIVRPDGSIRWIRDRGFVVRDSSGKPCRLAGVAEDITDEKQADAALRESERRLQFMLECSQIGEWDLDLTTQPYTANRSLKHDQIFGYESVLPEWSYSIFLNHVHPDDRESVDNSFQQTLSTYVNWDFECRIIRPDKQIAWIWGRGSVYRDNDGNPVRLIGSVIDITERKQTESALRKSELNFRTLADSMPQIVWTSRPDGFTDYYNQRWFDYTGMTLEQTQGRGWEPVLHPDDLQKCIDVWSESLRTGNSYHIEYRFRRARDGEYRWFLGRAVALRNNNGQIVKWFGCCTDIHDQKSAQQAAEEANRVKDQFLAVLSHELRTPLNPILGWTKILQKGHLDAEKTQIALQTIERNAKLQTQLIDDLLDISRIIRGKLSLEVAPVDLTTVIQAALETVKLAAEAKSITIHTVKSSSVGIVNGDAGRLQQVVWNILSNAVKFTPQNGHIFIELTQVDNYAQIQVKDTGKGINKEFLPYLFEHFRQEDSATTRKFGGLGLGLAIARQFVELHGGTITADSPGEQQGAIFTVKIPFI</sequence>
<dbReference type="Pfam" id="PF02518">
    <property type="entry name" value="HATPase_c"/>
    <property type="match status" value="1"/>
</dbReference>
<organism evidence="21 22">
    <name type="scientific">Plectonema cf. radiosum LEGE 06105</name>
    <dbReference type="NCBI Taxonomy" id="945769"/>
    <lineage>
        <taxon>Bacteria</taxon>
        <taxon>Bacillati</taxon>
        <taxon>Cyanobacteriota</taxon>
        <taxon>Cyanophyceae</taxon>
        <taxon>Oscillatoriophycideae</taxon>
        <taxon>Oscillatoriales</taxon>
        <taxon>Microcoleaceae</taxon>
        <taxon>Plectonema</taxon>
    </lineage>
</organism>
<dbReference type="InterPro" id="IPR003661">
    <property type="entry name" value="HisK_dim/P_dom"/>
</dbReference>
<dbReference type="FunFam" id="3.30.565.10:FF:000010">
    <property type="entry name" value="Sensor histidine kinase RcsC"/>
    <property type="match status" value="1"/>
</dbReference>
<dbReference type="InterPro" id="IPR036097">
    <property type="entry name" value="HisK_dim/P_sf"/>
</dbReference>
<keyword evidence="8" id="KW-0808">Transferase</keyword>
<protein>
    <recommendedName>
        <fullName evidence="17">Circadian input-output histidine kinase CikA</fullName>
        <ecNumber evidence="4">2.7.13.3</ecNumber>
    </recommendedName>
</protein>
<comment type="subcellular location">
    <subcellularLocation>
        <location evidence="2">Cell inner membrane</location>
        <topology evidence="2">Multi-pass membrane protein</topology>
    </subcellularLocation>
</comment>
<evidence type="ECO:0000256" key="5">
    <source>
        <dbReference type="ARBA" id="ARBA00022475"/>
    </source>
</evidence>
<evidence type="ECO:0000256" key="12">
    <source>
        <dbReference type="ARBA" id="ARBA00022777"/>
    </source>
</evidence>
<dbReference type="InterPro" id="IPR000700">
    <property type="entry name" value="PAS-assoc_C"/>
</dbReference>
<dbReference type="PANTHER" id="PTHR43304:SF1">
    <property type="entry name" value="PAC DOMAIN-CONTAINING PROTEIN"/>
    <property type="match status" value="1"/>
</dbReference>
<dbReference type="GO" id="GO:0005524">
    <property type="term" value="F:ATP binding"/>
    <property type="evidence" value="ECO:0007669"/>
    <property type="project" value="UniProtKB-KW"/>
</dbReference>
<dbReference type="Gene3D" id="3.30.450.40">
    <property type="match status" value="1"/>
</dbReference>
<dbReference type="PROSITE" id="PS50112">
    <property type="entry name" value="PAS"/>
    <property type="match status" value="3"/>
</dbReference>
<gene>
    <name evidence="21" type="ORF">IQ247_21025</name>
</gene>
<dbReference type="InterPro" id="IPR000014">
    <property type="entry name" value="PAS"/>
</dbReference>
<keyword evidence="14" id="KW-1133">Transmembrane helix</keyword>
<dbReference type="InterPro" id="IPR036890">
    <property type="entry name" value="HATPase_C_sf"/>
</dbReference>
<dbReference type="PROSITE" id="PS50109">
    <property type="entry name" value="HIS_KIN"/>
    <property type="match status" value="1"/>
</dbReference>
<dbReference type="RefSeq" id="WP_193923107.1">
    <property type="nucleotide sequence ID" value="NZ_JADEWL010000086.1"/>
</dbReference>
<dbReference type="Gene3D" id="3.30.450.20">
    <property type="entry name" value="PAS domain"/>
    <property type="match status" value="5"/>
</dbReference>
<evidence type="ECO:0000313" key="21">
    <source>
        <dbReference type="EMBL" id="MBE9215116.1"/>
    </source>
</evidence>
<dbReference type="Pfam" id="PF08447">
    <property type="entry name" value="PAS_3"/>
    <property type="match status" value="3"/>
</dbReference>
<keyword evidence="16" id="KW-0472">Membrane</keyword>
<dbReference type="GO" id="GO:0000155">
    <property type="term" value="F:phosphorelay sensor kinase activity"/>
    <property type="evidence" value="ECO:0007669"/>
    <property type="project" value="InterPro"/>
</dbReference>
<dbReference type="CDD" id="cd00082">
    <property type="entry name" value="HisKA"/>
    <property type="match status" value="1"/>
</dbReference>
<dbReference type="FunFam" id="1.10.287.130:FF:000004">
    <property type="entry name" value="Ethylene receptor 1"/>
    <property type="match status" value="1"/>
</dbReference>
<dbReference type="SMART" id="SM00091">
    <property type="entry name" value="PAS"/>
    <property type="match status" value="4"/>
</dbReference>
<dbReference type="CDD" id="cd00130">
    <property type="entry name" value="PAS"/>
    <property type="match status" value="4"/>
</dbReference>
<evidence type="ECO:0000259" key="19">
    <source>
        <dbReference type="PROSITE" id="PS50112"/>
    </source>
</evidence>
<dbReference type="FunFam" id="2.10.70.100:FF:000001">
    <property type="entry name" value="Sensory transduction histidine kinase"/>
    <property type="match status" value="1"/>
</dbReference>
<dbReference type="SMART" id="SM00387">
    <property type="entry name" value="HATPase_c"/>
    <property type="match status" value="1"/>
</dbReference>
<keyword evidence="5" id="KW-1003">Cell membrane</keyword>
<dbReference type="NCBIfam" id="TIGR00229">
    <property type="entry name" value="sensory_box"/>
    <property type="match status" value="4"/>
</dbReference>
<feature type="domain" description="PAC" evidence="20">
    <location>
        <begin position="543"/>
        <end position="595"/>
    </location>
</feature>
<keyword evidence="6" id="KW-0997">Cell inner membrane</keyword>
<dbReference type="InterPro" id="IPR013655">
    <property type="entry name" value="PAS_fold_3"/>
</dbReference>
<dbReference type="Proteomes" id="UP000620559">
    <property type="component" value="Unassembled WGS sequence"/>
</dbReference>
<evidence type="ECO:0000256" key="4">
    <source>
        <dbReference type="ARBA" id="ARBA00012438"/>
    </source>
</evidence>
<feature type="domain" description="PAC" evidence="20">
    <location>
        <begin position="799"/>
        <end position="852"/>
    </location>
</feature>
<evidence type="ECO:0000256" key="9">
    <source>
        <dbReference type="ARBA" id="ARBA00022692"/>
    </source>
</evidence>
<name>A0A8J7K1Y5_9CYAN</name>
<keyword evidence="10" id="KW-0677">Repeat</keyword>
<evidence type="ECO:0000256" key="6">
    <source>
        <dbReference type="ARBA" id="ARBA00022519"/>
    </source>
</evidence>
<dbReference type="SMART" id="SM00086">
    <property type="entry name" value="PAC"/>
    <property type="match status" value="4"/>
</dbReference>
<keyword evidence="22" id="KW-1185">Reference proteome</keyword>
<dbReference type="InterPro" id="IPR005467">
    <property type="entry name" value="His_kinase_dom"/>
</dbReference>
<dbReference type="PRINTS" id="PR00344">
    <property type="entry name" value="BCTRLSENSOR"/>
</dbReference>
<dbReference type="Pfam" id="PF08448">
    <property type="entry name" value="PAS_4"/>
    <property type="match status" value="2"/>
</dbReference>
<proteinExistence type="inferred from homology"/>
<reference evidence="21" key="1">
    <citation type="submission" date="2020-10" db="EMBL/GenBank/DDBJ databases">
        <authorList>
            <person name="Castelo-Branco R."/>
            <person name="Eusebio N."/>
            <person name="Adriana R."/>
            <person name="Vieira A."/>
            <person name="Brugerolle De Fraissinette N."/>
            <person name="Rezende De Castro R."/>
            <person name="Schneider M.P."/>
            <person name="Vasconcelos V."/>
            <person name="Leao P.N."/>
        </authorList>
    </citation>
    <scope>NUCLEOTIDE SEQUENCE</scope>
    <source>
        <strain evidence="21">LEGE 06105</strain>
    </source>
</reference>
<dbReference type="FunFam" id="3.30.450.20:FF:000099">
    <property type="entry name" value="Sensory box sensor histidine kinase"/>
    <property type="match status" value="1"/>
</dbReference>
<evidence type="ECO:0000256" key="15">
    <source>
        <dbReference type="ARBA" id="ARBA00023012"/>
    </source>
</evidence>
<evidence type="ECO:0000256" key="13">
    <source>
        <dbReference type="ARBA" id="ARBA00022840"/>
    </source>
</evidence>
<evidence type="ECO:0000313" key="22">
    <source>
        <dbReference type="Proteomes" id="UP000620559"/>
    </source>
</evidence>
<feature type="domain" description="PAS" evidence="19">
    <location>
        <begin position="468"/>
        <end position="541"/>
    </location>
</feature>
<dbReference type="SUPFAM" id="SSF47384">
    <property type="entry name" value="Homodimeric domain of signal transducing histidine kinase"/>
    <property type="match status" value="1"/>
</dbReference>